<name>A0A8S5URN3_9CAUD</name>
<dbReference type="InterPro" id="IPR036390">
    <property type="entry name" value="WH_DNA-bd_sf"/>
</dbReference>
<protein>
    <submittedName>
        <fullName evidence="1">YjcQ protein</fullName>
    </submittedName>
</protein>
<reference evidence="1" key="1">
    <citation type="journal article" date="2021" name="Proc. Natl. Acad. Sci. U.S.A.">
        <title>A Catalog of Tens of Thousands of Viruses from Human Metagenomes Reveals Hidden Associations with Chronic Diseases.</title>
        <authorList>
            <person name="Tisza M.J."/>
            <person name="Buck C.B."/>
        </authorList>
    </citation>
    <scope>NUCLEOTIDE SEQUENCE</scope>
    <source>
        <strain evidence="1">Cthae16</strain>
    </source>
</reference>
<dbReference type="InterPro" id="IPR036388">
    <property type="entry name" value="WH-like_DNA-bd_sf"/>
</dbReference>
<sequence>MDNFKAIYKILQALERSMDLPAFDISELALDAMGVSTERQYRYLEMLQDAGLIKNAELYTNREGGLCLKHPREIRITLRGLEYLKAL</sequence>
<dbReference type="Pfam" id="PF09639">
    <property type="entry name" value="YjcQ"/>
    <property type="match status" value="1"/>
</dbReference>
<dbReference type="EMBL" id="BK016126">
    <property type="protein sequence ID" value="DAF97074.1"/>
    <property type="molecule type" value="Genomic_DNA"/>
</dbReference>
<evidence type="ECO:0000313" key="1">
    <source>
        <dbReference type="EMBL" id="DAF97074.1"/>
    </source>
</evidence>
<accession>A0A8S5URN3</accession>
<dbReference type="InterPro" id="IPR018597">
    <property type="entry name" value="Phage_Tuc2009_YjcQ"/>
</dbReference>
<dbReference type="Gene3D" id="1.10.10.10">
    <property type="entry name" value="Winged helix-like DNA-binding domain superfamily/Winged helix DNA-binding domain"/>
    <property type="match status" value="1"/>
</dbReference>
<proteinExistence type="predicted"/>
<dbReference type="SUPFAM" id="SSF46785">
    <property type="entry name" value="Winged helix' DNA-binding domain"/>
    <property type="match status" value="1"/>
</dbReference>
<organism evidence="1">
    <name type="scientific">Siphoviridae sp. cthae16</name>
    <dbReference type="NCBI Taxonomy" id="2825617"/>
    <lineage>
        <taxon>Viruses</taxon>
        <taxon>Duplodnaviria</taxon>
        <taxon>Heunggongvirae</taxon>
        <taxon>Uroviricota</taxon>
        <taxon>Caudoviricetes</taxon>
    </lineage>
</organism>